<feature type="domain" description="Extracellular matrix-binding protein ebh GA module" evidence="4">
    <location>
        <begin position="1936"/>
        <end position="1988"/>
    </location>
</feature>
<evidence type="ECO:0000256" key="1">
    <source>
        <dbReference type="SAM" id="Coils"/>
    </source>
</evidence>
<evidence type="ECO:0000256" key="3">
    <source>
        <dbReference type="SAM" id="Phobius"/>
    </source>
</evidence>
<feature type="coiled-coil region" evidence="1">
    <location>
        <begin position="2085"/>
        <end position="2113"/>
    </location>
</feature>
<evidence type="ECO:0000256" key="2">
    <source>
        <dbReference type="SAM" id="MobiDB-lite"/>
    </source>
</evidence>
<comment type="caution">
    <text evidence="5">The sequence shown here is derived from an EMBL/GenBank/DDBJ whole genome shotgun (WGS) entry which is preliminary data.</text>
</comment>
<feature type="coiled-coil region" evidence="1">
    <location>
        <begin position="1888"/>
        <end position="1949"/>
    </location>
</feature>
<dbReference type="InterPro" id="IPR009063">
    <property type="entry name" value="Ig/albumin-bd_sf"/>
</dbReference>
<feature type="domain" description="Extracellular matrix-binding protein ebh GA module" evidence="4">
    <location>
        <begin position="1559"/>
        <end position="1614"/>
    </location>
</feature>
<keyword evidence="3" id="KW-0812">Transmembrane</keyword>
<keyword evidence="3" id="KW-0472">Membrane</keyword>
<gene>
    <name evidence="5" type="ORF">MCSF7_01151</name>
</gene>
<name>F9UK19_9BACT</name>
<keyword evidence="3" id="KW-1133">Transmembrane helix</keyword>
<dbReference type="Gene3D" id="1.20.120.1850">
    <property type="entry name" value="Ebh helix bundles repeating unit (S and A modules)"/>
    <property type="match status" value="2"/>
</dbReference>
<protein>
    <recommendedName>
        <fullName evidence="4">Extracellular matrix-binding protein ebh GA module domain-containing protein</fullName>
    </recommendedName>
</protein>
<feature type="coiled-coil region" evidence="1">
    <location>
        <begin position="1015"/>
        <end position="1042"/>
    </location>
</feature>
<reference evidence="5 6" key="1">
    <citation type="journal article" date="2013" name="Genome Announc.">
        <title>Genome Sequence of Mycoplasma columbinum Strain SF7.</title>
        <authorList>
            <person name="Guo Z."/>
            <person name="Xu X."/>
            <person name="Zheng Q."/>
            <person name="Li T."/>
            <person name="Kuang S."/>
            <person name="Zhang Z."/>
            <person name="Chen Y."/>
            <person name="Lu X."/>
            <person name="Zhou R."/>
            <person name="Bi D."/>
            <person name="Jin H."/>
        </authorList>
    </citation>
    <scope>NUCLEOTIDE SEQUENCE [LARGE SCALE GENOMIC DNA]</scope>
    <source>
        <strain evidence="5 6">SF7</strain>
    </source>
</reference>
<accession>F9UK19</accession>
<feature type="region of interest" description="Disordered" evidence="2">
    <location>
        <begin position="817"/>
        <end position="838"/>
    </location>
</feature>
<feature type="domain" description="Extracellular matrix-binding protein ebh GA module" evidence="4">
    <location>
        <begin position="2178"/>
        <end position="2232"/>
    </location>
</feature>
<feature type="coiled-coil region" evidence="1">
    <location>
        <begin position="1122"/>
        <end position="1177"/>
    </location>
</feature>
<evidence type="ECO:0000313" key="5">
    <source>
        <dbReference type="EMBL" id="EGV00024.1"/>
    </source>
</evidence>
<dbReference type="Gene3D" id="1.20.5.420">
    <property type="entry name" value="Immunoglobulin FC, subunit C"/>
    <property type="match status" value="4"/>
</dbReference>
<feature type="region of interest" description="Disordered" evidence="2">
    <location>
        <begin position="1536"/>
        <end position="1555"/>
    </location>
</feature>
<dbReference type="InterPro" id="IPR020840">
    <property type="entry name" value="Extracell_matrix-bd_GA"/>
</dbReference>
<organism evidence="5 6">
    <name type="scientific">Mycoplasmopsis columbina SF7</name>
    <dbReference type="NCBI Taxonomy" id="1037410"/>
    <lineage>
        <taxon>Bacteria</taxon>
        <taxon>Bacillati</taxon>
        <taxon>Mycoplasmatota</taxon>
        <taxon>Mycoplasmoidales</taxon>
        <taxon>Metamycoplasmataceae</taxon>
        <taxon>Mycoplasmopsis</taxon>
    </lineage>
</organism>
<proteinExistence type="predicted"/>
<dbReference type="RefSeq" id="WP_006608636.1">
    <property type="nucleotide sequence ID" value="NZ_AFXA01000011.1"/>
</dbReference>
<keyword evidence="1" id="KW-0175">Coiled coil</keyword>
<dbReference type="STRING" id="1037410.MCSF7_01151"/>
<feature type="domain" description="Extracellular matrix-binding protein ebh GA module" evidence="4">
    <location>
        <begin position="999"/>
        <end position="1072"/>
    </location>
</feature>
<feature type="coiled-coil region" evidence="1">
    <location>
        <begin position="2865"/>
        <end position="2987"/>
    </location>
</feature>
<dbReference type="SMART" id="SM00844">
    <property type="entry name" value="GA"/>
    <property type="match status" value="4"/>
</dbReference>
<feature type="compositionally biased region" description="Polar residues" evidence="2">
    <location>
        <begin position="1539"/>
        <end position="1555"/>
    </location>
</feature>
<feature type="compositionally biased region" description="Acidic residues" evidence="2">
    <location>
        <begin position="827"/>
        <end position="837"/>
    </location>
</feature>
<evidence type="ECO:0000313" key="6">
    <source>
        <dbReference type="Proteomes" id="UP000004978"/>
    </source>
</evidence>
<evidence type="ECO:0000259" key="4">
    <source>
        <dbReference type="SMART" id="SM00844"/>
    </source>
</evidence>
<dbReference type="SUPFAM" id="SSF46997">
    <property type="entry name" value="Bacterial immunoglobulin/albumin-binding domains"/>
    <property type="match status" value="1"/>
</dbReference>
<dbReference type="eggNOG" id="COG1196">
    <property type="taxonomic scope" value="Bacteria"/>
</dbReference>
<dbReference type="Pfam" id="PF01468">
    <property type="entry name" value="GA"/>
    <property type="match status" value="7"/>
</dbReference>
<dbReference type="EMBL" id="AFXA01000011">
    <property type="protein sequence ID" value="EGV00024.1"/>
    <property type="molecule type" value="Genomic_DNA"/>
</dbReference>
<dbReference type="Proteomes" id="UP000004978">
    <property type="component" value="Unassembled WGS sequence"/>
</dbReference>
<keyword evidence="6" id="KW-1185">Reference proteome</keyword>
<feature type="transmembrane region" description="Helical" evidence="3">
    <location>
        <begin position="3096"/>
        <end position="3117"/>
    </location>
</feature>
<sequence length="3125" mass="358160">MILTSDNETITNDFSSETKDSFISYKNIIFNLLSDSSYLGERVNKFPFTNVDVSKNFPVIGTNTSGGNHSYYVYLPNDLEIFRNKIEEIETLTFDESLNVAQNFEKLFEIIDGFLDLHKNLNSILEEHNIPFFIKDEQWTIWIKSMKKMFRNLTEIRNYNDNYLNNLDLKLKFLDPWISNYKIIWLKKIFGELSKPKNERLSNIYNFSIIDFLDLPTRKSDFYSDGKIREDIVKINELIGLTPNNSWLLSGSASESYYNKTAYENFTGGNVFYQILRSSTFNDGKGAILSLLEYILSNNESLLSPDEENNPVFEELKWLVDKSYSKPDFIDAENYSFKDVSALYLKLLIELVKKDLVKYSEKNQDQIVENYLKEYKSNFEFYEENSVLLDSAIQEAKNYKNSTFSEIQKEKYSVFSNFWNSNIGGSVLKTPFKFLKSVERDDLLNYLNKLIEKINNDVSENNLDELRSVERKIYKAIFVANFREKILLYTIQNLLGYGKDSYRNSIHNLNKSQMRDLIQTILNVPIPAINYDNFENDIDNKTVNNLSGSLAKYLFRYVIGGDNYQFVDLNKHPFIRFDNNLIDSINTIYSKLFEITINSKNELTKNNELLEQIQEKLNTIPNFTKTNSKFKEIFNNLNTLKTKISNFSQEFWWLTDKEGVSKPEVTFINKEDGSNNYNAKEMLKFAREFDKNYQLLQAFNDNFLTKFLEKLEQKIAANTENDNQEFYWNDVEIENYLNLAKKWFEKFDSFILDFYWTNYYKNDDYDNNLSDEDKELQDSENFVNGKKRYFYDPNISSSILLETSEIQEIAKGENFEESDIFNQNQPEYEERDGEDLESSSNNEYYRKLGFYDIDNRIKFSEFSSSLDVSSNFNNAWMSPLFESLNEITNNYLETKVSMISDYVDELGHLNDAQKTYVKDFFATKELDYIHNELENKLRSDDESIKNGADFVDLNKAMEELINTKNDTEINNPENDYLPEANWVLSDEKEKPETISDNSITDKNYNLDQVNKLIVLLKYQNHKKEIIENIKELTNLTQEQKNTFLEQVEAIVVDETNDQTNVENLNTILDKATEKDTEIKNNKLTFENYKSAKKEEIDTLTNLLPEDQTNFKNKIENVVYDPNKSLEENKAKIDNIVKTAKDLNDNINRYIEDFNNYKNTLITRINQLENLSDNEKNTFINQLNALNYDRTESLENNKAKLDQIFNSAQSADTEKAKKIQNVLNALNNLNQNQKTVVKENLKNQSSENLDNVENAKAPYENLNNKMGDLATKTEQLIAKDPSASILNEANWVLDKEESSKPESITAGNKQDNNYNDAQVETLINQLDYKLDQENKKVEIDALTNLTQEQKNEYKEQLGRVYHNDQTLAQNKNALEEILNNAKTKDAQIANDKNDFNAYKEAKKAEIDALNTLNQSEKNVYLEKINNLTFDPSQNLEANKAKVDNIVQEATLANTNKENKINQLIADNLNNLNNLQKAEVKDHLKSENMTNLNQDSISSYQELNKKMGQLKAKEAEVRENFADLDLLDEAAWVLDKENSSKPESITAGNEQSDNNYSTDQVTNLINQLNFEENKKTKSKAINLLTNLSSEEKNHYNKLIEQASTNEEVNSIFAQAQNNDQAKGNLINAIDSDTAYQYLNEKQKEAIKEEIKNSNNIEIDNSQLPSTSSVISKAKELNNAMHSLKDLVDDKVNTSQVPYSGANLDNKNQYNDLIHAGDDLTKNTNPSDALLNNKITEPHDSANWNKTAVEQLINAIKDEQKALSYSAISNLDNLSEEEKDHFNAIVNDPSSTPEQIKAAVEKANEINQNKTNTINQIRNNLEYTNLNQAQKDAAIQAIKNSNAEVYSNASNQSLTKVLENTKALDDSMKVLNDLVTKSDTVKTSNAYINASEETQNTYNQAISAAKELQNSTNPDVSRLDGVDSQSDANWNKEAVDQLINKIKNTLRNADNDTINKLPNLTDAEKEAFINEINNSENITPEETQAIVNKANALNNKKQTAIDKINNYPNLSDEEKAKLTKEIQDVDYSANTSDATKDGELENIVNDAKRINDVKQAKIDAINTNYEHLNDSQKAQVKKEIIASNLESISDANNELTTAAEERANALNNSMKALKDALRDSKVVQNQDDFINSTNETLKDKIQRATTAGDKLVVNTNPTADDLANLDHATVQNDENWNKEAVDNLTNDLKTLIKDFKNEVIDNLPNLSQAEKDAFKDQINKATSQEEIDSIVAKAKADNTAKGNIIKQIEDLSNLNKAQKANLINQVKNSNLNSLDNSNNQLTRDVLANANELNNVMGQIKDKSAQLSPSPSTATILNETNWVLDKENSSKPDSITAGDKEDNDYNLNEANVLLKALTKARYVQAIDQLEWLNKAEKDQAKAELDAENADYDGVLAKAQAKDSKKAQSYNDQIVPNLDFLNQPQKANLKDIFKAATLDETFDSNSVDNTRTSGVINNVSAIANLMEQIEEIYQIDKDQTLETLKAKKPSINEEKLNEYLDNLIIAGKVLEFEPNDPEIDINYSKEELEDLFRKLILISGFDDSKFPYLSSNEKKELNDTYFSDQTTDDQKIAVLNKYIDVNQKKAQKIATLKNIELLNKKQQEAFEKDLINHDLEENDSIINEAREVGTLMKQVNELVENNSFDNLSILPEANWLVDQTTIKPSNLVVGEKEDNNYNKDQVEQVLNSLLNQINLAKLDTLSYLSEEEKTNFRNQLQSPASQNQKNNEQILTKATDLNAFKGNLINNYKENDFTHLNREQLTHFEKDAINSSLNSDKEFEPTLIEKYKTLDTSMSELVPLYENYLPKNINDLFKDNLEDLTNFEQAMREASYILEKDPYQNQSKPSDFNIDYDNEKVQDVIQRLKMSLAHNEKIQQQNSLNADIEDLEKRINSLLNRTNLDQETINKYKDYLTQIKTAQSNGDIETQRTLVDETKASLDQAEELDQLLTNLTLDLETFKNSNANAEESQKNKVNLVSEIQKVKNYVNNLNEKIKNDLNSELVKEEKTSNLAQSYIDIVDAILNKNNEKYNDAMKILIDNELNLNSLLTQLNNQINENAYFDSFNDKGQTKLTKSDFQNVDFSLLPNVINTALNLNEKTSKFWTPVILMIAGVITSFLAFLIAKKRKKINN</sequence>
<dbReference type="InterPro" id="IPR002988">
    <property type="entry name" value="GA_module"/>
</dbReference>